<dbReference type="KEGG" id="acx:Achr_10930"/>
<accession>A0A0C4WK99</accession>
<keyword evidence="2" id="KW-1185">Reference proteome</keyword>
<dbReference type="Proteomes" id="UP000068210">
    <property type="component" value="Chromosome"/>
</dbReference>
<dbReference type="EMBL" id="CP010415">
    <property type="protein sequence ID" value="AJE20574.1"/>
    <property type="molecule type" value="Genomic_DNA"/>
</dbReference>
<organism evidence="1 2">
    <name type="scientific">Azotobacter chroococcum NCIMB 8003</name>
    <dbReference type="NCBI Taxonomy" id="1328314"/>
    <lineage>
        <taxon>Bacteria</taxon>
        <taxon>Pseudomonadati</taxon>
        <taxon>Pseudomonadota</taxon>
        <taxon>Gammaproteobacteria</taxon>
        <taxon>Pseudomonadales</taxon>
        <taxon>Pseudomonadaceae</taxon>
        <taxon>Azotobacter</taxon>
    </lineage>
</organism>
<dbReference type="HOGENOM" id="CLU_1473998_0_0_6"/>
<evidence type="ECO:0000313" key="1">
    <source>
        <dbReference type="EMBL" id="AJE20574.1"/>
    </source>
</evidence>
<dbReference type="AlphaFoldDB" id="A0A0C4WK99"/>
<reference evidence="1 2" key="1">
    <citation type="journal article" date="2015" name="PLoS ONE">
        <title>Azotobacter Genomes: The Genome of Azotobacter chroococcum NCIMB 8003 (ATCC 4412).</title>
        <authorList>
            <person name="Robson R.L."/>
            <person name="Jones R."/>
            <person name="Robson R.M."/>
            <person name="Schwartz A."/>
            <person name="Richardson T.H."/>
        </authorList>
    </citation>
    <scope>NUCLEOTIDE SEQUENCE [LARGE SCALE GENOMIC DNA]</scope>
    <source>
        <strain evidence="1 2">NCIMB 8003</strain>
    </source>
</reference>
<proteinExistence type="predicted"/>
<evidence type="ECO:0000313" key="2">
    <source>
        <dbReference type="Proteomes" id="UP000068210"/>
    </source>
</evidence>
<keyword evidence="1" id="KW-0449">Lipoprotein</keyword>
<sequence length="184" mass="20383">MQAWRLPVLLLYFLLLAGCLVSFTEQIVPGEAAPIPLLGEWSRRNEWGEQLALEIRQAGPDRYRAHQYQEGADDGQALLQAEFTVARHGRRWYLSAGLPDDLGGGFLILGFELTAQNELVLYNLEPARIRQALERGALAGKPIATGGAPGVRVLSPLDRVFAYLDDPAHSDVFSEVARYQRVGQ</sequence>
<dbReference type="RefSeq" id="WP_039802556.1">
    <property type="nucleotide sequence ID" value="NZ_CP010415.1"/>
</dbReference>
<name>A0A0C4WK99_9GAMM</name>
<dbReference type="PROSITE" id="PS51257">
    <property type="entry name" value="PROKAR_LIPOPROTEIN"/>
    <property type="match status" value="1"/>
</dbReference>
<protein>
    <submittedName>
        <fullName evidence="1">Lipoprotein</fullName>
    </submittedName>
</protein>
<gene>
    <name evidence="1" type="ORF">Achr_10930</name>
</gene>
<dbReference type="STRING" id="1328314.Achr_10930"/>